<dbReference type="InterPro" id="IPR016181">
    <property type="entry name" value="Acyl_CoA_acyltransferase"/>
</dbReference>
<protein>
    <recommendedName>
        <fullName evidence="1">BioF2-like acetyltransferase domain-containing protein</fullName>
    </recommendedName>
</protein>
<proteinExistence type="predicted"/>
<sequence length="330" mass="38222">MAYSIEVLSEKNAHLWDGFYRQSREGTLFHSIQWKELLEDALGLKLKYYVILEDQKVMGILPCVTGSARYFRGLDVIPHSECNNIILDDSFDINQINDVLALFSRDYASITFNTYDPTILDSIAYRMLPIVGDGNMVVDLKQNPPDLIWENNLAKDDRYKISRFEKGGFTVREVEQEYDIERFYHHYAENIARINGHVHPLSFFRSLMDAYSRKHLRIVALTNGDLFAGGSLALLHPERKTAYFEYLSLNRNLPNKYSPSYALLWEGINWAWENGYEKISLGRQKLDPDNPPFRNKAKFGAEFVPIHTRVVFFSRPVSLLYRFKKGLAGA</sequence>
<evidence type="ECO:0000259" key="1">
    <source>
        <dbReference type="Pfam" id="PF13480"/>
    </source>
</evidence>
<dbReference type="Pfam" id="PF13480">
    <property type="entry name" value="Acetyltransf_6"/>
    <property type="match status" value="1"/>
</dbReference>
<dbReference type="PANTHER" id="PTHR36174:SF1">
    <property type="entry name" value="LIPID II:GLYCINE GLYCYLTRANSFERASE"/>
    <property type="match status" value="1"/>
</dbReference>
<feature type="domain" description="BioF2-like acetyltransferase" evidence="1">
    <location>
        <begin position="155"/>
        <end position="284"/>
    </location>
</feature>
<dbReference type="PANTHER" id="PTHR36174">
    <property type="entry name" value="LIPID II:GLYCINE GLYCYLTRANSFERASE"/>
    <property type="match status" value="1"/>
</dbReference>
<dbReference type="InterPro" id="IPR038740">
    <property type="entry name" value="BioF2-like_GNAT_dom"/>
</dbReference>
<dbReference type="SUPFAM" id="SSF55729">
    <property type="entry name" value="Acyl-CoA N-acyltransferases (Nat)"/>
    <property type="match status" value="1"/>
</dbReference>
<reference evidence="2" key="1">
    <citation type="journal article" date="2015" name="Proc. Natl. Acad. Sci. U.S.A.">
        <title>Networks of energetic and metabolic interactions define dynamics in microbial communities.</title>
        <authorList>
            <person name="Embree M."/>
            <person name="Liu J.K."/>
            <person name="Al-Bassam M.M."/>
            <person name="Zengler K."/>
        </authorList>
    </citation>
    <scope>NUCLEOTIDE SEQUENCE</scope>
</reference>
<name>A0A0W8FFV3_9ZZZZ</name>
<dbReference type="InterPro" id="IPR050644">
    <property type="entry name" value="PG_Glycine_Bridge_Synth"/>
</dbReference>
<accession>A0A0W8FFV3</accession>
<gene>
    <name evidence="2" type="ORF">ASZ90_011114</name>
</gene>
<evidence type="ECO:0000313" key="2">
    <source>
        <dbReference type="EMBL" id="KUG19171.1"/>
    </source>
</evidence>
<dbReference type="Gene3D" id="3.40.630.30">
    <property type="match status" value="1"/>
</dbReference>
<dbReference type="AlphaFoldDB" id="A0A0W8FFV3"/>
<comment type="caution">
    <text evidence="2">The sequence shown here is derived from an EMBL/GenBank/DDBJ whole genome shotgun (WGS) entry which is preliminary data.</text>
</comment>
<organism evidence="2">
    <name type="scientific">hydrocarbon metagenome</name>
    <dbReference type="NCBI Taxonomy" id="938273"/>
    <lineage>
        <taxon>unclassified sequences</taxon>
        <taxon>metagenomes</taxon>
        <taxon>ecological metagenomes</taxon>
    </lineage>
</organism>
<dbReference type="EMBL" id="LNQE01001319">
    <property type="protein sequence ID" value="KUG19171.1"/>
    <property type="molecule type" value="Genomic_DNA"/>
</dbReference>